<name>A0A939B8P2_9BIFI</name>
<proteinExistence type="predicted"/>
<keyword evidence="2" id="KW-0472">Membrane</keyword>
<feature type="transmembrane region" description="Helical" evidence="2">
    <location>
        <begin position="618"/>
        <end position="639"/>
    </location>
</feature>
<protein>
    <submittedName>
        <fullName evidence="4">Cell surface protein</fullName>
    </submittedName>
</protein>
<evidence type="ECO:0000313" key="4">
    <source>
        <dbReference type="EMBL" id="MBM6700082.1"/>
    </source>
</evidence>
<dbReference type="Proteomes" id="UP000718821">
    <property type="component" value="Unassembled WGS sequence"/>
</dbReference>
<evidence type="ECO:0000256" key="3">
    <source>
        <dbReference type="SAM" id="SignalP"/>
    </source>
</evidence>
<keyword evidence="2" id="KW-1133">Transmembrane helix</keyword>
<feature type="compositionally biased region" description="Pro residues" evidence="1">
    <location>
        <begin position="597"/>
        <end position="612"/>
    </location>
</feature>
<evidence type="ECO:0000256" key="1">
    <source>
        <dbReference type="SAM" id="MobiDB-lite"/>
    </source>
</evidence>
<feature type="signal peptide" evidence="3">
    <location>
        <begin position="1"/>
        <end position="39"/>
    </location>
</feature>
<keyword evidence="2" id="KW-0812">Transmembrane</keyword>
<gene>
    <name evidence="4" type="ORF">H7U32_07175</name>
</gene>
<dbReference type="EMBL" id="JACLYU010000014">
    <property type="protein sequence ID" value="MBM6700082.1"/>
    <property type="molecule type" value="Genomic_DNA"/>
</dbReference>
<dbReference type="RefSeq" id="WP_204469365.1">
    <property type="nucleotide sequence ID" value="NZ_JACLYU010000014.1"/>
</dbReference>
<reference evidence="4" key="2">
    <citation type="journal article" date="2021" name="Sci. Rep.">
        <title>The distribution of antibiotic resistance genes in chicken gut microbiota commensals.</title>
        <authorList>
            <person name="Juricova H."/>
            <person name="Matiasovicova J."/>
            <person name="Kubasova T."/>
            <person name="Cejkova D."/>
            <person name="Rychlik I."/>
        </authorList>
    </citation>
    <scope>NUCLEOTIDE SEQUENCE</scope>
    <source>
        <strain evidence="4">An836</strain>
    </source>
</reference>
<feature type="region of interest" description="Disordered" evidence="1">
    <location>
        <begin position="587"/>
        <end position="614"/>
    </location>
</feature>
<dbReference type="AlphaFoldDB" id="A0A939B8P2"/>
<feature type="chain" id="PRO_5037807284" evidence="3">
    <location>
        <begin position="40"/>
        <end position="643"/>
    </location>
</feature>
<evidence type="ECO:0000256" key="2">
    <source>
        <dbReference type="SAM" id="Phobius"/>
    </source>
</evidence>
<keyword evidence="5" id="KW-1185">Reference proteome</keyword>
<reference evidence="4" key="1">
    <citation type="submission" date="2020-08" db="EMBL/GenBank/DDBJ databases">
        <authorList>
            <person name="Cejkova D."/>
            <person name="Kubasova T."/>
            <person name="Jahodarova E."/>
            <person name="Rychlik I."/>
        </authorList>
    </citation>
    <scope>NUCLEOTIDE SEQUENCE</scope>
    <source>
        <strain evidence="4">An836</strain>
    </source>
</reference>
<sequence length="643" mass="68685">MRSSHTRPARWGAGGIIRTLTAAALAVGMAMAVPSAAWAAGGTLLEHEDGTYVWYVDGFYGAISRMPDGRLAYCMELGETSSLSYADSHPLDDSMAARQLAWLMERYQSSHDALTHAAIASLIHEKIDLRPQRWPERYAKVVERNPGMPARMEELRAEMERYAPQGIEVTNEYTEGLRAGRVGVRVRNAAGGAAPGTAFTVTLDGPAEFESGGKTASRTSEGGTLWLPWKATGAQGQVRASAVFEHGTLLRLDSTQDLVIIGGTAKARGEDEVFPARKHFTPAVATEVAARRIDPGEPVEDRVTSGVAGGDWVPGLELTASGYYFTGIQADEIGEPVVPGKGETIGHFLDGLKERGFKPAAHATASFTGPGQSVTARATVGPDGGEAYRARSGDDFGTWVWAFETGRQSEKARDYVVADAISPFLEVAETSVTRRTLRVESTVTEHAAQIGSELSDTITVRGFPADHGEFPGDEALGLGADEPYAQVSVWWAGDPENPANDAAYEPTGAEPPAEDANHRRIGTWDYPAANGTYRVGAGAPDAHGDPVRIAAEDHGWYVFVWSFAGDDRVQPAASRYDDLWEHTRVTIEEPPEETPPEETPPAEPPAEEPPLPSTGARVAGAVLACVGLLATGLFALAAAKRRS</sequence>
<comment type="caution">
    <text evidence="4">The sequence shown here is derived from an EMBL/GenBank/DDBJ whole genome shotgun (WGS) entry which is preliminary data.</text>
</comment>
<evidence type="ECO:0000313" key="5">
    <source>
        <dbReference type="Proteomes" id="UP000718821"/>
    </source>
</evidence>
<keyword evidence="3" id="KW-0732">Signal</keyword>
<organism evidence="4 5">
    <name type="scientific">Bifidobacterium pullorum subsp. saeculare</name>
    <dbReference type="NCBI Taxonomy" id="78257"/>
    <lineage>
        <taxon>Bacteria</taxon>
        <taxon>Bacillati</taxon>
        <taxon>Actinomycetota</taxon>
        <taxon>Actinomycetes</taxon>
        <taxon>Bifidobacteriales</taxon>
        <taxon>Bifidobacteriaceae</taxon>
        <taxon>Bifidobacterium</taxon>
    </lineage>
</organism>
<accession>A0A939B8P2</accession>